<dbReference type="SUPFAM" id="SSF48019">
    <property type="entry name" value="post-AAA+ oligomerization domain-like"/>
    <property type="match status" value="1"/>
</dbReference>
<evidence type="ECO:0000256" key="9">
    <source>
        <dbReference type="ARBA" id="ARBA00022840"/>
    </source>
</evidence>
<dbReference type="Gene3D" id="3.40.50.300">
    <property type="entry name" value="P-loop containing nucleotide triphosphate hydrolases"/>
    <property type="match status" value="1"/>
</dbReference>
<evidence type="ECO:0000256" key="3">
    <source>
        <dbReference type="ARBA" id="ARBA00022679"/>
    </source>
</evidence>
<dbReference type="NCBIfam" id="TIGR02397">
    <property type="entry name" value="dnaX_nterm"/>
    <property type="match status" value="1"/>
</dbReference>
<keyword evidence="5" id="KW-0235">DNA replication</keyword>
<dbReference type="InterPro" id="IPR022754">
    <property type="entry name" value="DNA_pol_III_gamma-3"/>
</dbReference>
<keyword evidence="4" id="KW-0548">Nucleotidyltransferase</keyword>
<dbReference type="EMBL" id="LQWZ01000027">
    <property type="protein sequence ID" value="OAH55113.1"/>
    <property type="molecule type" value="Genomic_DNA"/>
</dbReference>
<evidence type="ECO:0000313" key="14">
    <source>
        <dbReference type="Proteomes" id="UP000077271"/>
    </source>
</evidence>
<comment type="catalytic activity">
    <reaction evidence="11">
        <text>DNA(n) + a 2'-deoxyribonucleoside 5'-triphosphate = DNA(n+1) + diphosphate</text>
        <dbReference type="Rhea" id="RHEA:22508"/>
        <dbReference type="Rhea" id="RHEA-COMP:17339"/>
        <dbReference type="Rhea" id="RHEA-COMP:17340"/>
        <dbReference type="ChEBI" id="CHEBI:33019"/>
        <dbReference type="ChEBI" id="CHEBI:61560"/>
        <dbReference type="ChEBI" id="CHEBI:173112"/>
        <dbReference type="EC" id="2.7.7.7"/>
    </reaction>
</comment>
<comment type="similarity">
    <text evidence="1">Belongs to the DnaX/STICHEL family.</text>
</comment>
<dbReference type="EC" id="2.7.7.7" evidence="2"/>
<evidence type="ECO:0000256" key="7">
    <source>
        <dbReference type="ARBA" id="ARBA00022741"/>
    </source>
</evidence>
<dbReference type="Pfam" id="PF22608">
    <property type="entry name" value="DNAX_ATPase_lid"/>
    <property type="match status" value="1"/>
</dbReference>
<dbReference type="Pfam" id="PF12169">
    <property type="entry name" value="DNA_pol3_gamma3"/>
    <property type="match status" value="1"/>
</dbReference>
<dbReference type="CDD" id="cd18137">
    <property type="entry name" value="HLD_clamp_pol_III_gamma_tau"/>
    <property type="match status" value="1"/>
</dbReference>
<dbReference type="InterPro" id="IPR008921">
    <property type="entry name" value="DNA_pol3_clamp-load_cplx_C"/>
</dbReference>
<sequence length="573" mass="64368">MSYQALYRVWRPQNFADVVGQEHITKTLQNALLQDKISHAYLFSGPRGTGKTSAAKILAKAVNCENGPAAEPCNECASCRGISDGSIQDVIEIDAASNNGVDEIRDIRDKVKYAPGSVRYKVYIIDEVHMLSTGAFNALLKTLEEPPRHVMFILATTEPHKIPLTIISRCQRFDFKRITAQAITGRMKLILNETGTAFEEAALPIISRAAEGGMRDALSLLDQAVSYSRDQLTEEDALTVTGTVGQEKLNAIAKFVHEQQAAGTVQTLHGLLMEGKDPIRFIEDFILYFRDMLLYKMAPDLEESLERTMADAEFVEMAGQFSEQAIYEYIATLNKTQQDMKFTNHARIYLEVALVKMCRMNVRDESIVSVPGMEGLLEKVNRLEREVQELKSRPTVTMEPEAVRPTTKKPARSGAQFKVAVPQVEKVLLEATKQDIQNIKSRWGSMIGYLNERQMRSQAALLNDAEPVAASNDSFVLKFKYEIHCQMASDNKAFMDSISTILNELTGKPYRPLVVPEESWLEIRRSFLKKQKEDGVYILPVDSPNSDVQEEEEDPLVSEALKLVGEKFLEIKD</sequence>
<dbReference type="InterPro" id="IPR001270">
    <property type="entry name" value="ClpA/B"/>
</dbReference>
<evidence type="ECO:0000256" key="5">
    <source>
        <dbReference type="ARBA" id="ARBA00022705"/>
    </source>
</evidence>
<dbReference type="GO" id="GO:0006261">
    <property type="term" value="P:DNA-templated DNA replication"/>
    <property type="evidence" value="ECO:0007669"/>
    <property type="project" value="TreeGrafter"/>
</dbReference>
<organism evidence="13 14">
    <name type="scientific">Domibacillus aminovorans</name>
    <dbReference type="NCBI Taxonomy" id="29332"/>
    <lineage>
        <taxon>Bacteria</taxon>
        <taxon>Bacillati</taxon>
        <taxon>Bacillota</taxon>
        <taxon>Bacilli</taxon>
        <taxon>Bacillales</taxon>
        <taxon>Bacillaceae</taxon>
        <taxon>Domibacillus</taxon>
    </lineage>
</organism>
<dbReference type="InterPro" id="IPR003593">
    <property type="entry name" value="AAA+_ATPase"/>
</dbReference>
<evidence type="ECO:0000259" key="12">
    <source>
        <dbReference type="SMART" id="SM00382"/>
    </source>
</evidence>
<keyword evidence="8" id="KW-0862">Zinc</keyword>
<dbReference type="AlphaFoldDB" id="A0A177KP15"/>
<keyword evidence="10" id="KW-0239">DNA-directed DNA polymerase</keyword>
<evidence type="ECO:0000256" key="1">
    <source>
        <dbReference type="ARBA" id="ARBA00006360"/>
    </source>
</evidence>
<accession>A0A177KP15</accession>
<dbReference type="OrthoDB" id="9810148at2"/>
<dbReference type="PANTHER" id="PTHR11669">
    <property type="entry name" value="REPLICATION FACTOR C / DNA POLYMERASE III GAMMA-TAU SUBUNIT"/>
    <property type="match status" value="1"/>
</dbReference>
<name>A0A177KP15_9BACI</name>
<proteinExistence type="inferred from homology"/>
<evidence type="ECO:0000313" key="13">
    <source>
        <dbReference type="EMBL" id="OAH55113.1"/>
    </source>
</evidence>
<dbReference type="SUPFAM" id="SSF52540">
    <property type="entry name" value="P-loop containing nucleoside triphosphate hydrolases"/>
    <property type="match status" value="1"/>
</dbReference>
<dbReference type="InterPro" id="IPR027417">
    <property type="entry name" value="P-loop_NTPase"/>
</dbReference>
<dbReference type="PANTHER" id="PTHR11669:SF0">
    <property type="entry name" value="PROTEIN STICHEL-LIKE 2"/>
    <property type="match status" value="1"/>
</dbReference>
<dbReference type="CDD" id="cd00009">
    <property type="entry name" value="AAA"/>
    <property type="match status" value="1"/>
</dbReference>
<dbReference type="GO" id="GO:0009360">
    <property type="term" value="C:DNA polymerase III complex"/>
    <property type="evidence" value="ECO:0007669"/>
    <property type="project" value="InterPro"/>
</dbReference>
<keyword evidence="6" id="KW-0479">Metal-binding</keyword>
<keyword evidence="3" id="KW-0808">Transferase</keyword>
<dbReference type="RefSeq" id="WP_018395073.1">
    <property type="nucleotide sequence ID" value="NZ_LQWZ01000027.1"/>
</dbReference>
<reference evidence="13 14" key="1">
    <citation type="submission" date="2016-01" db="EMBL/GenBank/DDBJ databases">
        <title>Investigation of taxonomic status of Bacillus aminovorans.</title>
        <authorList>
            <person name="Verma A."/>
            <person name="Pal Y."/>
            <person name="Krishnamurthi S."/>
        </authorList>
    </citation>
    <scope>NUCLEOTIDE SEQUENCE [LARGE SCALE GENOMIC DNA]</scope>
    <source>
        <strain evidence="13 14">DSM 4337</strain>
    </source>
</reference>
<dbReference type="GO" id="GO:0003887">
    <property type="term" value="F:DNA-directed DNA polymerase activity"/>
    <property type="evidence" value="ECO:0007669"/>
    <property type="project" value="UniProtKB-KW"/>
</dbReference>
<dbReference type="Gene3D" id="1.20.272.10">
    <property type="match status" value="1"/>
</dbReference>
<evidence type="ECO:0000256" key="8">
    <source>
        <dbReference type="ARBA" id="ARBA00022833"/>
    </source>
</evidence>
<dbReference type="Gene3D" id="1.10.8.60">
    <property type="match status" value="1"/>
</dbReference>
<dbReference type="NCBIfam" id="NF004046">
    <property type="entry name" value="PRK05563.1"/>
    <property type="match status" value="1"/>
</dbReference>
<dbReference type="InterPro" id="IPR045085">
    <property type="entry name" value="HLD_clamp_pol_III_gamma_tau"/>
</dbReference>
<dbReference type="Proteomes" id="UP000077271">
    <property type="component" value="Unassembled WGS sequence"/>
</dbReference>
<protein>
    <recommendedName>
        <fullName evidence="2">DNA-directed DNA polymerase</fullName>
        <ecNumber evidence="2">2.7.7.7</ecNumber>
    </recommendedName>
</protein>
<dbReference type="FunFam" id="3.40.50.300:FF:000014">
    <property type="entry name" value="DNA polymerase III subunit gamma/tau"/>
    <property type="match status" value="1"/>
</dbReference>
<feature type="domain" description="AAA+ ATPase" evidence="12">
    <location>
        <begin position="37"/>
        <end position="179"/>
    </location>
</feature>
<gene>
    <name evidence="13" type="ORF">AWH48_20295</name>
</gene>
<evidence type="ECO:0000256" key="2">
    <source>
        <dbReference type="ARBA" id="ARBA00012417"/>
    </source>
</evidence>
<dbReference type="PRINTS" id="PR00300">
    <property type="entry name" value="CLPPROTEASEA"/>
</dbReference>
<dbReference type="InterPro" id="IPR012763">
    <property type="entry name" value="DNA_pol_III_sug/sutau_N"/>
</dbReference>
<dbReference type="SMART" id="SM00382">
    <property type="entry name" value="AAA"/>
    <property type="match status" value="1"/>
</dbReference>
<evidence type="ECO:0000256" key="11">
    <source>
        <dbReference type="ARBA" id="ARBA00049244"/>
    </source>
</evidence>
<comment type="caution">
    <text evidence="13">The sequence shown here is derived from an EMBL/GenBank/DDBJ whole genome shotgun (WGS) entry which is preliminary data.</text>
</comment>
<keyword evidence="9" id="KW-0067">ATP-binding</keyword>
<evidence type="ECO:0000256" key="4">
    <source>
        <dbReference type="ARBA" id="ARBA00022695"/>
    </source>
</evidence>
<dbReference type="Pfam" id="PF13177">
    <property type="entry name" value="DNA_pol3_delta2"/>
    <property type="match status" value="1"/>
</dbReference>
<evidence type="ECO:0000256" key="10">
    <source>
        <dbReference type="ARBA" id="ARBA00022932"/>
    </source>
</evidence>
<dbReference type="InterPro" id="IPR050238">
    <property type="entry name" value="DNA_Rep/Repair_Clamp_Loader"/>
</dbReference>
<dbReference type="GO" id="GO:0046872">
    <property type="term" value="F:metal ion binding"/>
    <property type="evidence" value="ECO:0007669"/>
    <property type="project" value="UniProtKB-KW"/>
</dbReference>
<dbReference type="GO" id="GO:0005524">
    <property type="term" value="F:ATP binding"/>
    <property type="evidence" value="ECO:0007669"/>
    <property type="project" value="UniProtKB-KW"/>
</dbReference>
<keyword evidence="7" id="KW-0547">Nucleotide-binding</keyword>
<dbReference type="GO" id="GO:0003677">
    <property type="term" value="F:DNA binding"/>
    <property type="evidence" value="ECO:0007669"/>
    <property type="project" value="InterPro"/>
</dbReference>
<evidence type="ECO:0000256" key="6">
    <source>
        <dbReference type="ARBA" id="ARBA00022723"/>
    </source>
</evidence>